<dbReference type="VEuPathDB" id="VectorBase:RPRC010729"/>
<evidence type="ECO:0000256" key="2">
    <source>
        <dbReference type="ARBA" id="ARBA00022692"/>
    </source>
</evidence>
<dbReference type="SMART" id="SM00724">
    <property type="entry name" value="TLC"/>
    <property type="match status" value="1"/>
</dbReference>
<dbReference type="InterPro" id="IPR006634">
    <property type="entry name" value="TLC-dom"/>
</dbReference>
<dbReference type="InterPro" id="IPR042512">
    <property type="entry name" value="TLCD5"/>
</dbReference>
<organism evidence="6 7">
    <name type="scientific">Rhodnius prolixus</name>
    <name type="common">Triatomid bug</name>
    <dbReference type="NCBI Taxonomy" id="13249"/>
    <lineage>
        <taxon>Eukaryota</taxon>
        <taxon>Metazoa</taxon>
        <taxon>Ecdysozoa</taxon>
        <taxon>Arthropoda</taxon>
        <taxon>Hexapoda</taxon>
        <taxon>Insecta</taxon>
        <taxon>Pterygota</taxon>
        <taxon>Neoptera</taxon>
        <taxon>Paraneoptera</taxon>
        <taxon>Hemiptera</taxon>
        <taxon>Heteroptera</taxon>
        <taxon>Panheteroptera</taxon>
        <taxon>Cimicomorpha</taxon>
        <taxon>Reduviidae</taxon>
        <taxon>Triatominae</taxon>
        <taxon>Rhodnius</taxon>
    </lineage>
</organism>
<protein>
    <submittedName>
        <fullName evidence="6">TLC domain-containing protein</fullName>
    </submittedName>
</protein>
<evidence type="ECO:0000256" key="3">
    <source>
        <dbReference type="ARBA" id="ARBA00022989"/>
    </source>
</evidence>
<accession>T1I360</accession>
<reference evidence="6" key="1">
    <citation type="submission" date="2015-05" db="UniProtKB">
        <authorList>
            <consortium name="EnsemblMetazoa"/>
        </authorList>
    </citation>
    <scope>IDENTIFICATION</scope>
</reference>
<dbReference type="EMBL" id="ACPB03003282">
    <property type="status" value="NOT_ANNOTATED_CDS"/>
    <property type="molecule type" value="Genomic_DNA"/>
</dbReference>
<keyword evidence="4 5" id="KW-0472">Membrane</keyword>
<evidence type="ECO:0000313" key="6">
    <source>
        <dbReference type="EnsemblMetazoa" id="RPRC010729-PA"/>
    </source>
</evidence>
<keyword evidence="7" id="KW-1185">Reference proteome</keyword>
<comment type="subcellular location">
    <subcellularLocation>
        <location evidence="1">Membrane</location>
        <topology evidence="1">Multi-pass membrane protein</topology>
    </subcellularLocation>
</comment>
<dbReference type="InParanoid" id="T1I360"/>
<evidence type="ECO:0000256" key="1">
    <source>
        <dbReference type="ARBA" id="ARBA00004141"/>
    </source>
</evidence>
<dbReference type="PANTHER" id="PTHR31898">
    <property type="entry name" value="TRANSMEMBRANE PROTEIN 136"/>
    <property type="match status" value="1"/>
</dbReference>
<evidence type="ECO:0000256" key="5">
    <source>
        <dbReference type="PROSITE-ProRule" id="PRU00205"/>
    </source>
</evidence>
<sequence>MFDTSFFSVIFFTTISSFGWYYMYLKLRRIFITEPEFTARIVAALHAVVVVIFAYISLQLGPNPLYDPGEPNTVTQNVTMLISIGYFIYDFFWCVRYQPEPKIMLIHHLASIVAILFILLDGKSGAEAIGGLGSLELTNPLLQARWFLRTFNKKNTPLYNFVEYLFLTLFLVVRLGYGSFLLYSVTMSKKTNLVVKLSTVLLYLISLAFIYSIGRFVVKKFTRPARITEDSEEDEDDGGDVKLS</sequence>
<name>T1I360_RHOPR</name>
<keyword evidence="3" id="KW-1133">Transmembrane helix</keyword>
<dbReference type="PANTHER" id="PTHR31898:SF1">
    <property type="entry name" value="TLC DOMAIN-CONTAINING PROTEIN 5"/>
    <property type="match status" value="1"/>
</dbReference>
<dbReference type="Proteomes" id="UP000015103">
    <property type="component" value="Unassembled WGS sequence"/>
</dbReference>
<dbReference type="OMA" id="THAGYPN"/>
<dbReference type="EnsemblMetazoa" id="RPRC010729-RA">
    <property type="protein sequence ID" value="RPRC010729-PA"/>
    <property type="gene ID" value="RPRC010729"/>
</dbReference>
<evidence type="ECO:0000313" key="7">
    <source>
        <dbReference type="Proteomes" id="UP000015103"/>
    </source>
</evidence>
<dbReference type="GO" id="GO:0016020">
    <property type="term" value="C:membrane"/>
    <property type="evidence" value="ECO:0007669"/>
    <property type="project" value="UniProtKB-SubCell"/>
</dbReference>
<dbReference type="HOGENOM" id="CLU_083447_0_0_1"/>
<evidence type="ECO:0000256" key="4">
    <source>
        <dbReference type="ARBA" id="ARBA00023136"/>
    </source>
</evidence>
<dbReference type="PROSITE" id="PS50922">
    <property type="entry name" value="TLC"/>
    <property type="match status" value="1"/>
</dbReference>
<dbReference type="RefSeq" id="XP_073990170.1">
    <property type="nucleotide sequence ID" value="XM_074134069.1"/>
</dbReference>
<dbReference type="Pfam" id="PF03798">
    <property type="entry name" value="TRAM_LAG1_CLN8"/>
    <property type="match status" value="1"/>
</dbReference>
<dbReference type="GeneID" id="141457299"/>
<dbReference type="eggNOG" id="KOG4474">
    <property type="taxonomic scope" value="Eukaryota"/>
</dbReference>
<keyword evidence="2 5" id="KW-0812">Transmembrane</keyword>
<dbReference type="AlphaFoldDB" id="T1I360"/>
<proteinExistence type="predicted"/>